<feature type="region of interest" description="Disordered" evidence="3">
    <location>
        <begin position="406"/>
        <end position="446"/>
    </location>
</feature>
<reference evidence="6" key="2">
    <citation type="submission" date="2021-05" db="EMBL/GenBank/DDBJ databases">
        <authorList>
            <person name="Pain A."/>
        </authorList>
    </citation>
    <scope>NUCLEOTIDE SEQUENCE</scope>
    <source>
        <strain evidence="6">1802A</strain>
    </source>
</reference>
<feature type="domain" description="Mechanosensitive ion channel MscS" evidence="5">
    <location>
        <begin position="638"/>
        <end position="703"/>
    </location>
</feature>
<proteinExistence type="inferred from homology"/>
<evidence type="ECO:0000256" key="4">
    <source>
        <dbReference type="SAM" id="Phobius"/>
    </source>
</evidence>
<comment type="similarity">
    <text evidence="2">Belongs to the MscS (TC 1.A.23) family.</text>
</comment>
<dbReference type="GO" id="GO:0006820">
    <property type="term" value="P:monoatomic anion transport"/>
    <property type="evidence" value="ECO:0007669"/>
    <property type="project" value="TreeGrafter"/>
</dbReference>
<dbReference type="InterPro" id="IPR006685">
    <property type="entry name" value="MscS_channel_2nd"/>
</dbReference>
<dbReference type="AlphaFoldDB" id="A0AAD9GH10"/>
<feature type="compositionally biased region" description="Polar residues" evidence="3">
    <location>
        <begin position="413"/>
        <end position="429"/>
    </location>
</feature>
<keyword evidence="4" id="KW-0812">Transmembrane</keyword>
<dbReference type="GO" id="GO:0008381">
    <property type="term" value="F:mechanosensitive monoatomic ion channel activity"/>
    <property type="evidence" value="ECO:0007669"/>
    <property type="project" value="TreeGrafter"/>
</dbReference>
<protein>
    <recommendedName>
        <fullName evidence="5">Mechanosensitive ion channel MscS domain-containing protein</fullName>
    </recommendedName>
</protein>
<gene>
    <name evidence="6" type="ORF">X943_000064</name>
</gene>
<accession>A0AAD9GH10</accession>
<feature type="region of interest" description="Disordered" evidence="3">
    <location>
        <begin position="1"/>
        <end position="42"/>
    </location>
</feature>
<organism evidence="6 7">
    <name type="scientific">Babesia divergens</name>
    <dbReference type="NCBI Taxonomy" id="32595"/>
    <lineage>
        <taxon>Eukaryota</taxon>
        <taxon>Sar</taxon>
        <taxon>Alveolata</taxon>
        <taxon>Apicomplexa</taxon>
        <taxon>Aconoidasida</taxon>
        <taxon>Piroplasmida</taxon>
        <taxon>Babesiidae</taxon>
        <taxon>Babesia</taxon>
    </lineage>
</organism>
<dbReference type="InterPro" id="IPR010920">
    <property type="entry name" value="LSM_dom_sf"/>
</dbReference>
<dbReference type="Proteomes" id="UP001195914">
    <property type="component" value="Unassembled WGS sequence"/>
</dbReference>
<keyword evidence="4" id="KW-0472">Membrane</keyword>
<sequence length="837" mass="95357">MGDKDSHMGVAGPSYEEEYGVGPREKEPGYVPGCEEEEDEEEPVEGKHSCLFLRVILSLFFPDRQPLLWLAIHLVIILIYAIFNFNGYTISLIPKLEEANYTTNTIWSMALIFGGNFALYLSTMIIRCILVKGVFHYLCSRNAYLFALMSMLDPHIFYVMWASIQSIVWQILITHPTRDPKIYCINIPLWSDTTSQYLTFGDESLLWISCTIYIHIILSLRCLAISIISFIFELNLLVNSNDALKKYLKLYINIRKFNLDWLTSVMANAELVGRLKPIFANSRLRCKLFPTFEVKSHKNVEFKSKHGLQVLNEFHDANYIQYFSGIDGISAPSEVTDSLLEQSSTSYFTNWLLIHYVIRVPPVVSLIHQELLLKEDSIVSDAAELLFEHMYLTLTKLMKAEGNAALNGRENPQDNNIAQPDNSQPTDAQQAGIKRRNVTRPTSFSLPAAENIERQSQDVGRVTRHAHAMNHGRSRLRNHRLISVLNLKHFRKTVADSENTDQPVDSSASVLTADYQFNHDKGDDTRYLSVEQLQCFLLPEESDTIMGLLDLSGHGRINLSILQQALFNLYSTRKKFKNNVKGQDSIFKVLSRLVSAASWLVAIVSMSFLAGITAEAVVVSGAALLSAITVALSYLYTNFMTSVIFVAFSNPYSVGDRVRLNDGEPLTVKKIRTYTTEFVTILGKAMVYQNAMLSTMKITNESRAARATIEINFKVDATTSEEYIYLIEEHLKAFCNLRQNDFVKDSTWLFLTEFNPGHCYQVSCWFTCIESWSNWQRIFQLRGELMEFIMRECKKLGVSYSLPVQPLLFPQTLAIRNIRKKAPSTPDMPPETNRKQL</sequence>
<evidence type="ECO:0000313" key="6">
    <source>
        <dbReference type="EMBL" id="KAK1938310.1"/>
    </source>
</evidence>
<dbReference type="GO" id="GO:0005886">
    <property type="term" value="C:plasma membrane"/>
    <property type="evidence" value="ECO:0007669"/>
    <property type="project" value="TreeGrafter"/>
</dbReference>
<reference evidence="6" key="1">
    <citation type="journal article" date="2014" name="Nucleic Acids Res.">
        <title>The evolutionary dynamics of variant antigen genes in Babesia reveal a history of genomic innovation underlying host-parasite interaction.</title>
        <authorList>
            <person name="Jackson A.P."/>
            <person name="Otto T.D."/>
            <person name="Darby A."/>
            <person name="Ramaprasad A."/>
            <person name="Xia D."/>
            <person name="Echaide I.E."/>
            <person name="Farber M."/>
            <person name="Gahlot S."/>
            <person name="Gamble J."/>
            <person name="Gupta D."/>
            <person name="Gupta Y."/>
            <person name="Jackson L."/>
            <person name="Malandrin L."/>
            <person name="Malas T.B."/>
            <person name="Moussa E."/>
            <person name="Nair M."/>
            <person name="Reid A.J."/>
            <person name="Sanders M."/>
            <person name="Sharma J."/>
            <person name="Tracey A."/>
            <person name="Quail M.A."/>
            <person name="Weir W."/>
            <person name="Wastling J.M."/>
            <person name="Hall N."/>
            <person name="Willadsen P."/>
            <person name="Lingelbach K."/>
            <person name="Shiels B."/>
            <person name="Tait A."/>
            <person name="Berriman M."/>
            <person name="Allred D.R."/>
            <person name="Pain A."/>
        </authorList>
    </citation>
    <scope>NUCLEOTIDE SEQUENCE</scope>
    <source>
        <strain evidence="6">1802A</strain>
    </source>
</reference>
<dbReference type="PANTHER" id="PTHR31618">
    <property type="entry name" value="MECHANOSENSITIVE ION CHANNEL PROTEIN 5"/>
    <property type="match status" value="1"/>
</dbReference>
<feature type="transmembrane region" description="Helical" evidence="4">
    <location>
        <begin position="106"/>
        <end position="130"/>
    </location>
</feature>
<dbReference type="PANTHER" id="PTHR31618:SF1">
    <property type="entry name" value="EF-HAND DOMAIN-CONTAINING PROTEIN"/>
    <property type="match status" value="1"/>
</dbReference>
<feature type="transmembrane region" description="Helical" evidence="4">
    <location>
        <begin position="142"/>
        <end position="164"/>
    </location>
</feature>
<feature type="transmembrane region" description="Helical" evidence="4">
    <location>
        <begin position="67"/>
        <end position="86"/>
    </location>
</feature>
<feature type="transmembrane region" description="Helical" evidence="4">
    <location>
        <begin position="205"/>
        <end position="238"/>
    </location>
</feature>
<comment type="subcellular location">
    <subcellularLocation>
        <location evidence="1">Membrane</location>
        <topology evidence="1">Multi-pass membrane protein</topology>
    </subcellularLocation>
</comment>
<evidence type="ECO:0000313" key="7">
    <source>
        <dbReference type="Proteomes" id="UP001195914"/>
    </source>
</evidence>
<dbReference type="Pfam" id="PF00924">
    <property type="entry name" value="MS_channel_2nd"/>
    <property type="match status" value="1"/>
</dbReference>
<feature type="transmembrane region" description="Helical" evidence="4">
    <location>
        <begin position="616"/>
        <end position="636"/>
    </location>
</feature>
<feature type="transmembrane region" description="Helical" evidence="4">
    <location>
        <begin position="589"/>
        <end position="610"/>
    </location>
</feature>
<comment type="caution">
    <text evidence="6">The sequence shown here is derived from an EMBL/GenBank/DDBJ whole genome shotgun (WGS) entry which is preliminary data.</text>
</comment>
<evidence type="ECO:0000256" key="3">
    <source>
        <dbReference type="SAM" id="MobiDB-lite"/>
    </source>
</evidence>
<keyword evidence="7" id="KW-1185">Reference proteome</keyword>
<keyword evidence="4" id="KW-1133">Transmembrane helix</keyword>
<evidence type="ECO:0000256" key="2">
    <source>
        <dbReference type="ARBA" id="ARBA00008017"/>
    </source>
</evidence>
<evidence type="ECO:0000259" key="5">
    <source>
        <dbReference type="Pfam" id="PF00924"/>
    </source>
</evidence>
<dbReference type="EMBL" id="JAHBMH010000024">
    <property type="protein sequence ID" value="KAK1938310.1"/>
    <property type="molecule type" value="Genomic_DNA"/>
</dbReference>
<dbReference type="SUPFAM" id="SSF50182">
    <property type="entry name" value="Sm-like ribonucleoproteins"/>
    <property type="match status" value="1"/>
</dbReference>
<dbReference type="InterPro" id="IPR016688">
    <property type="entry name" value="MscS-like_plants/fungi"/>
</dbReference>
<name>A0AAD9GH10_BABDI</name>
<evidence type="ECO:0000256" key="1">
    <source>
        <dbReference type="ARBA" id="ARBA00004141"/>
    </source>
</evidence>